<evidence type="ECO:0000256" key="5">
    <source>
        <dbReference type="ARBA" id="ARBA00023239"/>
    </source>
</evidence>
<comment type="caution">
    <text evidence="8">The sequence shown here is derived from an EMBL/GenBank/DDBJ whole genome shotgun (WGS) entry which is preliminary data.</text>
</comment>
<dbReference type="Gene3D" id="3.30.1490.480">
    <property type="entry name" value="Endolytic murein transglycosylase"/>
    <property type="match status" value="1"/>
</dbReference>
<sequence length="392" mass="44385">MYLKVLLGGHPLKKADQKEPVEQTSEQLYAERRAEKKAANKIVYWIIGIALALVVIIGLMGYRYVQTSLKPYNATAKTEITVKIPNGSTNKEIAAILQEKKLIKSATVFNYYVKTHNFSDFQAGYHVLKQSMGFEKIISNLQKEGTPTRPRDVTGKVLVKEGVTLEEIATAVGKNTKYSKADFIKLIKDKQFLASLKKKYPELLTSTMAKKNVRYHLEGYLFPATYEVYKDSTLKEIVTEMVKTTDQNLRPYYATIKSKKLTVQEVLTLASLVEREGVTASDRQKIAGVFFNRLDIDMPIQSDISVMYALNTHKTHLYNKDVQVDSPYNLYVHSGYGPGPFNSPSLQSVTAVLNPSERDQDYLYFVANLKTGEVYYSHTLDEHTQTTNSIED</sequence>
<comment type="catalytic activity">
    <reaction evidence="7">
        <text>a peptidoglycan chain = a peptidoglycan chain with N-acetyl-1,6-anhydromuramyl-[peptide] at the reducing end + a peptidoglycan chain with N-acetylglucosamine at the non-reducing end.</text>
        <dbReference type="EC" id="4.2.2.29"/>
    </reaction>
</comment>
<organism evidence="8 9">
    <name type="scientific">Latilactobacillus fuchuensis DSM 14340 = JCM 11249</name>
    <dbReference type="NCBI Taxonomy" id="1423747"/>
    <lineage>
        <taxon>Bacteria</taxon>
        <taxon>Bacillati</taxon>
        <taxon>Bacillota</taxon>
        <taxon>Bacilli</taxon>
        <taxon>Lactobacillales</taxon>
        <taxon>Lactobacillaceae</taxon>
        <taxon>Latilactobacillus</taxon>
    </lineage>
</organism>
<dbReference type="InterPro" id="IPR003770">
    <property type="entry name" value="MLTG-like"/>
</dbReference>
<dbReference type="HAMAP" id="MF_02065">
    <property type="entry name" value="MltG"/>
    <property type="match status" value="1"/>
</dbReference>
<feature type="site" description="Important for catalytic activity" evidence="7">
    <location>
        <position position="276"/>
    </location>
</feature>
<keyword evidence="3 7" id="KW-1133">Transmembrane helix</keyword>
<dbReference type="PATRIC" id="fig|1423747.3.peg.1156"/>
<dbReference type="NCBIfam" id="TIGR00247">
    <property type="entry name" value="endolytic transglycosylase MltG"/>
    <property type="match status" value="1"/>
</dbReference>
<name>A0A0R1RUT0_9LACO</name>
<evidence type="ECO:0000313" key="8">
    <source>
        <dbReference type="EMBL" id="KRL60892.1"/>
    </source>
</evidence>
<dbReference type="GO" id="GO:0009252">
    <property type="term" value="P:peptidoglycan biosynthetic process"/>
    <property type="evidence" value="ECO:0007669"/>
    <property type="project" value="UniProtKB-UniRule"/>
</dbReference>
<dbReference type="Proteomes" id="UP000051264">
    <property type="component" value="Unassembled WGS sequence"/>
</dbReference>
<feature type="transmembrane region" description="Helical" evidence="7">
    <location>
        <begin position="42"/>
        <end position="65"/>
    </location>
</feature>
<dbReference type="CDD" id="cd08010">
    <property type="entry name" value="MltG_like"/>
    <property type="match status" value="1"/>
</dbReference>
<evidence type="ECO:0000256" key="7">
    <source>
        <dbReference type="HAMAP-Rule" id="MF_02065"/>
    </source>
</evidence>
<keyword evidence="1 7" id="KW-1003">Cell membrane</keyword>
<proteinExistence type="inferred from homology"/>
<keyword evidence="6 7" id="KW-0961">Cell wall biogenesis/degradation</keyword>
<evidence type="ECO:0000256" key="1">
    <source>
        <dbReference type="ARBA" id="ARBA00022475"/>
    </source>
</evidence>
<keyword evidence="5 7" id="KW-0456">Lyase</keyword>
<evidence type="ECO:0000256" key="2">
    <source>
        <dbReference type="ARBA" id="ARBA00022692"/>
    </source>
</evidence>
<accession>A0A0R1RUT0</accession>
<reference evidence="8 9" key="1">
    <citation type="journal article" date="2015" name="Genome Announc.">
        <title>Expanding the biotechnology potential of lactobacilli through comparative genomics of 213 strains and associated genera.</title>
        <authorList>
            <person name="Sun Z."/>
            <person name="Harris H.M."/>
            <person name="McCann A."/>
            <person name="Guo C."/>
            <person name="Argimon S."/>
            <person name="Zhang W."/>
            <person name="Yang X."/>
            <person name="Jeffery I.B."/>
            <person name="Cooney J.C."/>
            <person name="Kagawa T.F."/>
            <person name="Liu W."/>
            <person name="Song Y."/>
            <person name="Salvetti E."/>
            <person name="Wrobel A."/>
            <person name="Rasinkangas P."/>
            <person name="Parkhill J."/>
            <person name="Rea M.C."/>
            <person name="O'Sullivan O."/>
            <person name="Ritari J."/>
            <person name="Douillard F.P."/>
            <person name="Paul Ross R."/>
            <person name="Yang R."/>
            <person name="Briner A.E."/>
            <person name="Felis G.E."/>
            <person name="de Vos W.M."/>
            <person name="Barrangou R."/>
            <person name="Klaenhammer T.R."/>
            <person name="Caufield P.W."/>
            <person name="Cui Y."/>
            <person name="Zhang H."/>
            <person name="O'Toole P.W."/>
        </authorList>
    </citation>
    <scope>NUCLEOTIDE SEQUENCE [LARGE SCALE GENOMIC DNA]</scope>
    <source>
        <strain evidence="8 9">DSM 14340</strain>
    </source>
</reference>
<protein>
    <recommendedName>
        <fullName evidence="7">Endolytic murein transglycosylase</fullName>
        <ecNumber evidence="7">4.2.2.29</ecNumber>
    </recommendedName>
    <alternativeName>
        <fullName evidence="7">Peptidoglycan lytic transglycosylase</fullName>
    </alternativeName>
    <alternativeName>
        <fullName evidence="7">Peptidoglycan polymerization terminase</fullName>
    </alternativeName>
</protein>
<keyword evidence="2 7" id="KW-0812">Transmembrane</keyword>
<dbReference type="Pfam" id="PF02618">
    <property type="entry name" value="YceG"/>
    <property type="match status" value="1"/>
</dbReference>
<evidence type="ECO:0000256" key="3">
    <source>
        <dbReference type="ARBA" id="ARBA00022989"/>
    </source>
</evidence>
<comment type="subcellular location">
    <subcellularLocation>
        <location evidence="7">Cell membrane</location>
        <topology evidence="7">Single-pass membrane protein</topology>
    </subcellularLocation>
</comment>
<keyword evidence="4 7" id="KW-0472">Membrane</keyword>
<dbReference type="AlphaFoldDB" id="A0A0R1RUT0"/>
<evidence type="ECO:0000313" key="9">
    <source>
        <dbReference type="Proteomes" id="UP000051264"/>
    </source>
</evidence>
<dbReference type="GO" id="GO:0071555">
    <property type="term" value="P:cell wall organization"/>
    <property type="evidence" value="ECO:0007669"/>
    <property type="project" value="UniProtKB-KW"/>
</dbReference>
<dbReference type="PANTHER" id="PTHR30518">
    <property type="entry name" value="ENDOLYTIC MUREIN TRANSGLYCOSYLASE"/>
    <property type="match status" value="1"/>
</dbReference>
<dbReference type="eggNOG" id="COG1559">
    <property type="taxonomic scope" value="Bacteria"/>
</dbReference>
<dbReference type="PANTHER" id="PTHR30518:SF2">
    <property type="entry name" value="ENDOLYTIC MUREIN TRANSGLYCOSYLASE"/>
    <property type="match status" value="1"/>
</dbReference>
<evidence type="ECO:0000256" key="6">
    <source>
        <dbReference type="ARBA" id="ARBA00023316"/>
    </source>
</evidence>
<dbReference type="GO" id="GO:0008932">
    <property type="term" value="F:lytic endotransglycosylase activity"/>
    <property type="evidence" value="ECO:0007669"/>
    <property type="project" value="UniProtKB-UniRule"/>
</dbReference>
<dbReference type="EC" id="4.2.2.29" evidence="7"/>
<evidence type="ECO:0000256" key="4">
    <source>
        <dbReference type="ARBA" id="ARBA00023136"/>
    </source>
</evidence>
<dbReference type="STRING" id="1423747.FC69_GL001132"/>
<gene>
    <name evidence="7" type="primary">mltG</name>
    <name evidence="8" type="ORF">FC69_GL001132</name>
</gene>
<comment type="similarity">
    <text evidence="7">Belongs to the transglycosylase MltG family.</text>
</comment>
<comment type="function">
    <text evidence="7">Functions as a peptidoglycan terminase that cleaves nascent peptidoglycan strands endolytically to terminate their elongation.</text>
</comment>
<dbReference type="GO" id="GO:0005886">
    <property type="term" value="C:plasma membrane"/>
    <property type="evidence" value="ECO:0007669"/>
    <property type="project" value="UniProtKB-SubCell"/>
</dbReference>
<dbReference type="EMBL" id="AZEX01000032">
    <property type="protein sequence ID" value="KRL60892.1"/>
    <property type="molecule type" value="Genomic_DNA"/>
</dbReference>